<comment type="caution">
    <text evidence="2">The sequence shown here is derived from an EMBL/GenBank/DDBJ whole genome shotgun (WGS) entry which is preliminary data.</text>
</comment>
<evidence type="ECO:0000313" key="3">
    <source>
        <dbReference type="Proteomes" id="UP000613582"/>
    </source>
</evidence>
<evidence type="ECO:0000313" key="2">
    <source>
        <dbReference type="EMBL" id="GGD09569.1"/>
    </source>
</evidence>
<keyword evidence="3" id="KW-1185">Reference proteome</keyword>
<accession>A0A8J2Y707</accession>
<gene>
    <name evidence="2" type="ORF">GCM10011342_18060</name>
</gene>
<dbReference type="Gene3D" id="3.40.50.12080">
    <property type="match status" value="1"/>
</dbReference>
<proteinExistence type="predicted"/>
<evidence type="ECO:0000259" key="1">
    <source>
        <dbReference type="Pfam" id="PF18588"/>
    </source>
</evidence>
<reference evidence="2" key="1">
    <citation type="journal article" date="2014" name="Int. J. Syst. Evol. Microbiol.">
        <title>Complete genome sequence of Corynebacterium casei LMG S-19264T (=DSM 44701T), isolated from a smear-ripened cheese.</title>
        <authorList>
            <consortium name="US DOE Joint Genome Institute (JGI-PGF)"/>
            <person name="Walter F."/>
            <person name="Albersmeier A."/>
            <person name="Kalinowski J."/>
            <person name="Ruckert C."/>
        </authorList>
    </citation>
    <scope>NUCLEOTIDE SEQUENCE</scope>
    <source>
        <strain evidence="2">CGMCC 1.12921</strain>
    </source>
</reference>
<dbReference type="InterPro" id="IPR041307">
    <property type="entry name" value="WcbI"/>
</dbReference>
<feature type="domain" description="Polysaccharide biosynthesis enzyme WcbI" evidence="1">
    <location>
        <begin position="3"/>
        <end position="208"/>
    </location>
</feature>
<dbReference type="Proteomes" id="UP000613582">
    <property type="component" value="Unassembled WGS sequence"/>
</dbReference>
<reference evidence="2" key="2">
    <citation type="submission" date="2020-09" db="EMBL/GenBank/DDBJ databases">
        <authorList>
            <person name="Sun Q."/>
            <person name="Zhou Y."/>
        </authorList>
    </citation>
    <scope>NUCLEOTIDE SEQUENCE</scope>
    <source>
        <strain evidence="2">CGMCC 1.12921</strain>
    </source>
</reference>
<organism evidence="2 3">
    <name type="scientific">Aquisalinus flavus</name>
    <dbReference type="NCBI Taxonomy" id="1526572"/>
    <lineage>
        <taxon>Bacteria</taxon>
        <taxon>Pseudomonadati</taxon>
        <taxon>Pseudomonadota</taxon>
        <taxon>Alphaproteobacteria</taxon>
        <taxon>Parvularculales</taxon>
        <taxon>Parvularculaceae</taxon>
        <taxon>Aquisalinus</taxon>
    </lineage>
</organism>
<protein>
    <recommendedName>
        <fullName evidence="1">Polysaccharide biosynthesis enzyme WcbI domain-containing protein</fullName>
    </recommendedName>
</protein>
<dbReference type="EMBL" id="BMGH01000001">
    <property type="protein sequence ID" value="GGD09569.1"/>
    <property type="molecule type" value="Genomic_DNA"/>
</dbReference>
<dbReference type="RefSeq" id="WP_188158732.1">
    <property type="nucleotide sequence ID" value="NZ_BMGH01000001.1"/>
</dbReference>
<sequence length="289" mass="33340">MKVLVIGNCQARPLGAILSRLHEDIELLDPVIVHLSKDSDLPEVEPRMKEADLILAQSVNDNYPCQFVRTQNLREAHGDKVVIWINLFYTFYNPELRYVRRRGQPTLSGPMGDYHIETVLHGFQNGHSVQEVVSLLGDEAWNADRYKGRAEASLDELKRRDELTDLRICDFIEESQYDLKLFHTFNHPAKSLLREYARRALDHIGKPPSRDPELDKMGEPLGKFLCPINPMAARKVRFDTSADTGYRGVKFTIEDGRVVNQRDFKFYSPLELVEAYYRVYEAVDLSDIN</sequence>
<name>A0A8J2Y707_9PROT</name>
<dbReference type="AlphaFoldDB" id="A0A8J2Y707"/>
<dbReference type="Pfam" id="PF18588">
    <property type="entry name" value="WcbI"/>
    <property type="match status" value="1"/>
</dbReference>